<dbReference type="AlphaFoldDB" id="A0A382ECJ0"/>
<dbReference type="Pfam" id="PF00112">
    <property type="entry name" value="Peptidase_C1"/>
    <property type="match status" value="1"/>
</dbReference>
<dbReference type="GO" id="GO:0006508">
    <property type="term" value="P:proteolysis"/>
    <property type="evidence" value="ECO:0007669"/>
    <property type="project" value="InterPro"/>
</dbReference>
<organism evidence="4">
    <name type="scientific">marine metagenome</name>
    <dbReference type="NCBI Taxonomy" id="408172"/>
    <lineage>
        <taxon>unclassified sequences</taxon>
        <taxon>metagenomes</taxon>
        <taxon>ecological metagenomes</taxon>
    </lineage>
</organism>
<dbReference type="CDD" id="cd02619">
    <property type="entry name" value="Peptidase_C1"/>
    <property type="match status" value="1"/>
</dbReference>
<accession>A0A382ECJ0</accession>
<protein>
    <recommendedName>
        <fullName evidence="3">Peptidase C1A papain C-terminal domain-containing protein</fullName>
    </recommendedName>
</protein>
<sequence length="301" mass="36159">MTEENIDYSKFLCKTSLSPIDERDWIAEQIHPNLNEIKLPIVLDYRFDQLPIRNQGEQGSCAAHAACVMKEWQELKNINLNEYMSPQFIYNNRKNQDSEGMYGRDLMKILQKKGSVEENKYKYGKIEKPETIPTSIYNRAQNYRIKGYARVETIEGLKVALKKNGPCYISFPVYNYGKEFWHPKSEDELWWGGHAVAVVAYDTSGFWLKNSWGTKWNGNGYTRYPFEHWGEHWEIFTTIDDTSSIIFDDEKLEEEERKRLEEEERKRLEEEERKRLEEEERKRLEEEERKRLEEEERKRLE</sequence>
<dbReference type="EMBL" id="UINC01043808">
    <property type="protein sequence ID" value="SVB48360.1"/>
    <property type="molecule type" value="Genomic_DNA"/>
</dbReference>
<feature type="domain" description="Peptidase C1A papain C-terminal" evidence="3">
    <location>
        <begin position="39"/>
        <end position="226"/>
    </location>
</feature>
<evidence type="ECO:0000256" key="1">
    <source>
        <dbReference type="ARBA" id="ARBA00008455"/>
    </source>
</evidence>
<feature type="non-terminal residue" evidence="4">
    <location>
        <position position="301"/>
    </location>
</feature>
<dbReference type="InterPro" id="IPR000668">
    <property type="entry name" value="Peptidase_C1A_C"/>
</dbReference>
<feature type="region of interest" description="Disordered" evidence="2">
    <location>
        <begin position="254"/>
        <end position="301"/>
    </location>
</feature>
<evidence type="ECO:0000259" key="3">
    <source>
        <dbReference type="SMART" id="SM00645"/>
    </source>
</evidence>
<evidence type="ECO:0000256" key="2">
    <source>
        <dbReference type="SAM" id="MobiDB-lite"/>
    </source>
</evidence>
<evidence type="ECO:0000313" key="4">
    <source>
        <dbReference type="EMBL" id="SVB48360.1"/>
    </source>
</evidence>
<dbReference type="InterPro" id="IPR038765">
    <property type="entry name" value="Papain-like_cys_pep_sf"/>
</dbReference>
<dbReference type="SUPFAM" id="SSF54001">
    <property type="entry name" value="Cysteine proteinases"/>
    <property type="match status" value="1"/>
</dbReference>
<gene>
    <name evidence="4" type="ORF">METZ01_LOCUS201214</name>
</gene>
<proteinExistence type="inferred from homology"/>
<reference evidence="4" key="1">
    <citation type="submission" date="2018-05" db="EMBL/GenBank/DDBJ databases">
        <authorList>
            <person name="Lanie J.A."/>
            <person name="Ng W.-L."/>
            <person name="Kazmierczak K.M."/>
            <person name="Andrzejewski T.M."/>
            <person name="Davidsen T.M."/>
            <person name="Wayne K.J."/>
            <person name="Tettelin H."/>
            <person name="Glass J.I."/>
            <person name="Rusch D."/>
            <person name="Podicherti R."/>
            <person name="Tsui H.-C.T."/>
            <person name="Winkler M.E."/>
        </authorList>
    </citation>
    <scope>NUCLEOTIDE SEQUENCE</scope>
</reference>
<dbReference type="SMART" id="SM00645">
    <property type="entry name" value="Pept_C1"/>
    <property type="match status" value="1"/>
</dbReference>
<dbReference type="PANTHER" id="PTHR12411">
    <property type="entry name" value="CYSTEINE PROTEASE FAMILY C1-RELATED"/>
    <property type="match status" value="1"/>
</dbReference>
<comment type="similarity">
    <text evidence="1">Belongs to the peptidase C1 family.</text>
</comment>
<dbReference type="Gene3D" id="3.90.70.10">
    <property type="entry name" value="Cysteine proteinases"/>
    <property type="match status" value="1"/>
</dbReference>
<name>A0A382ECJ0_9ZZZZ</name>
<dbReference type="GO" id="GO:0008234">
    <property type="term" value="F:cysteine-type peptidase activity"/>
    <property type="evidence" value="ECO:0007669"/>
    <property type="project" value="InterPro"/>
</dbReference>
<dbReference type="InterPro" id="IPR013128">
    <property type="entry name" value="Peptidase_C1A"/>
</dbReference>